<dbReference type="Pfam" id="PF15907">
    <property type="entry name" value="Itfg2"/>
    <property type="match status" value="1"/>
</dbReference>
<dbReference type="PANTHER" id="PTHR16317:SF1">
    <property type="entry name" value="KICSTOR COMPLEX PROTEIN ITFG2"/>
    <property type="match status" value="1"/>
</dbReference>
<organism evidence="1">
    <name type="scientific">Cuerna arida</name>
    <dbReference type="NCBI Taxonomy" id="1464854"/>
    <lineage>
        <taxon>Eukaryota</taxon>
        <taxon>Metazoa</taxon>
        <taxon>Ecdysozoa</taxon>
        <taxon>Arthropoda</taxon>
        <taxon>Hexapoda</taxon>
        <taxon>Insecta</taxon>
        <taxon>Pterygota</taxon>
        <taxon>Neoptera</taxon>
        <taxon>Paraneoptera</taxon>
        <taxon>Hemiptera</taxon>
        <taxon>Auchenorrhyncha</taxon>
        <taxon>Membracoidea</taxon>
        <taxon>Cicadellidae</taxon>
        <taxon>Cicadellinae</taxon>
        <taxon>Proconiini</taxon>
        <taxon>Cuerna</taxon>
    </lineage>
</organism>
<dbReference type="SUPFAM" id="SSF50998">
    <property type="entry name" value="Quinoprotein alcohol dehydrogenase-like"/>
    <property type="match status" value="1"/>
</dbReference>
<dbReference type="EMBL" id="GECZ01026454">
    <property type="protein sequence ID" value="JAS43315.1"/>
    <property type="molecule type" value="Transcribed_RNA"/>
</dbReference>
<protein>
    <recommendedName>
        <fullName evidence="2">Integrin-alpha FG-GAP repeat-containing protein 2</fullName>
    </recommendedName>
</protein>
<dbReference type="InterPro" id="IPR031793">
    <property type="entry name" value="KICSTOR_ITFG2"/>
</dbReference>
<reference evidence="1" key="1">
    <citation type="submission" date="2015-11" db="EMBL/GenBank/DDBJ databases">
        <title>De novo transcriptome assembly of four potential Pierce s Disease insect vectors from Arizona vineyards.</title>
        <authorList>
            <person name="Tassone E.E."/>
        </authorList>
    </citation>
    <scope>NUCLEOTIDE SEQUENCE</scope>
</reference>
<evidence type="ECO:0008006" key="2">
    <source>
        <dbReference type="Google" id="ProtNLM"/>
    </source>
</evidence>
<sequence length="369" mass="41087">MVKWLFTSMINVGKKISNLGMITAIGVGDVMNCGSNALVIVCGDGWCHICLCLHPKFEDSEESAHVKLEPVHVQRIPPNTKVIILEDVDGDGTVEMVVGLTDRVVRSYRWVQNATGGRLVCLYKWECANQIGGLALNHDSKGVPKLLVAQPGGTIMKINPEIILGSEEGEEQIERNENPLLSSVEYHPLMVSRMRNPSISTEIIADVSEGPDSTKEQGLPYVVATLDGTLMFVKNEEIIWSYQVDHQLFALSKLDVIGDGRDEIIACSWNGQTYILDQDKNTVRFHLEEPVSTFCAGLYTLKAGASPSPCFIYVTFHNKVLVYYDIQIPKMLTTSLLAHVKSSLDKKQLKQLYRWYLYGQPQANSKVSK</sequence>
<accession>A0A1B6EZC7</accession>
<dbReference type="PANTHER" id="PTHR16317">
    <property type="entry name" value="INTEGRIN ALPHA REPEAT DOMAIN-CONTAINING"/>
    <property type="match status" value="1"/>
</dbReference>
<dbReference type="GO" id="GO:0032006">
    <property type="term" value="P:regulation of TOR signaling"/>
    <property type="evidence" value="ECO:0007669"/>
    <property type="project" value="TreeGrafter"/>
</dbReference>
<proteinExistence type="predicted"/>
<name>A0A1B6EZC7_9HEMI</name>
<evidence type="ECO:0000313" key="1">
    <source>
        <dbReference type="EMBL" id="JAS43315.1"/>
    </source>
</evidence>
<gene>
    <name evidence="1" type="ORF">g.17906</name>
</gene>
<dbReference type="AlphaFoldDB" id="A0A1B6EZC7"/>
<dbReference type="InterPro" id="IPR011047">
    <property type="entry name" value="Quinoprotein_ADH-like_sf"/>
</dbReference>